<organism evidence="4 5">
    <name type="scientific">Microbispora triticiradicis</name>
    <dbReference type="NCBI Taxonomy" id="2200763"/>
    <lineage>
        <taxon>Bacteria</taxon>
        <taxon>Bacillati</taxon>
        <taxon>Actinomycetota</taxon>
        <taxon>Actinomycetes</taxon>
        <taxon>Streptosporangiales</taxon>
        <taxon>Streptosporangiaceae</taxon>
        <taxon>Microbispora</taxon>
    </lineage>
</organism>
<evidence type="ECO:0000313" key="4">
    <source>
        <dbReference type="EMBL" id="TLP64202.1"/>
    </source>
</evidence>
<dbReference type="PANTHER" id="PTHR43802">
    <property type="entry name" value="ENOYL-COA HYDRATASE"/>
    <property type="match status" value="1"/>
</dbReference>
<accession>A0A5R8ZEP6</accession>
<dbReference type="InterPro" id="IPR001753">
    <property type="entry name" value="Enoyl-CoA_hydra/iso"/>
</dbReference>
<evidence type="ECO:0000256" key="3">
    <source>
        <dbReference type="SAM" id="MobiDB-lite"/>
    </source>
</evidence>
<gene>
    <name evidence="4" type="ORF">FED44_07075</name>
</gene>
<dbReference type="EMBL" id="VANP01000002">
    <property type="protein sequence ID" value="TLP64202.1"/>
    <property type="molecule type" value="Genomic_DNA"/>
</dbReference>
<dbReference type="CDD" id="cd06558">
    <property type="entry name" value="crotonase-like"/>
    <property type="match status" value="1"/>
</dbReference>
<feature type="region of interest" description="Disordered" evidence="3">
    <location>
        <begin position="1"/>
        <end position="25"/>
    </location>
</feature>
<name>A0A5R8ZEP6_9ACTN</name>
<dbReference type="Pfam" id="PF00378">
    <property type="entry name" value="ECH_1"/>
    <property type="match status" value="1"/>
</dbReference>
<comment type="similarity">
    <text evidence="1 2">Belongs to the enoyl-CoA hydratase/isomerase family.</text>
</comment>
<keyword evidence="5" id="KW-1185">Reference proteome</keyword>
<dbReference type="Proteomes" id="UP000309033">
    <property type="component" value="Unassembled WGS sequence"/>
</dbReference>
<dbReference type="PROSITE" id="PS00166">
    <property type="entry name" value="ENOYL_COA_HYDRATASE"/>
    <property type="match status" value="1"/>
</dbReference>
<dbReference type="PANTHER" id="PTHR43802:SF1">
    <property type="entry name" value="IP11341P-RELATED"/>
    <property type="match status" value="1"/>
</dbReference>
<dbReference type="Gene3D" id="3.90.226.10">
    <property type="entry name" value="2-enoyl-CoA Hydratase, Chain A, domain 1"/>
    <property type="match status" value="1"/>
</dbReference>
<dbReference type="OrthoDB" id="4608673at2"/>
<evidence type="ECO:0000313" key="5">
    <source>
        <dbReference type="Proteomes" id="UP000309033"/>
    </source>
</evidence>
<dbReference type="InterPro" id="IPR018376">
    <property type="entry name" value="Enoyl-CoA_hyd/isom_CS"/>
</dbReference>
<proteinExistence type="inferred from homology"/>
<evidence type="ECO:0000256" key="1">
    <source>
        <dbReference type="ARBA" id="ARBA00005254"/>
    </source>
</evidence>
<dbReference type="SUPFAM" id="SSF52096">
    <property type="entry name" value="ClpP/crotonase"/>
    <property type="match status" value="1"/>
</dbReference>
<dbReference type="AlphaFoldDB" id="A0A5R8ZEP6"/>
<protein>
    <submittedName>
        <fullName evidence="4">Enoyl-CoA hydratase/isomerase family protein</fullName>
    </submittedName>
</protein>
<dbReference type="InterPro" id="IPR029045">
    <property type="entry name" value="ClpP/crotonase-like_dom_sf"/>
</dbReference>
<evidence type="ECO:0000256" key="2">
    <source>
        <dbReference type="RuleBase" id="RU003707"/>
    </source>
</evidence>
<sequence>MPSGGGPRWQAEGGDPHNRGVDATDGYELGLDEHVATLTINRPEKRNAMSAAMWRALPAILADLAADPKVRVLILTGAGKTFCSGADISEINELGDNGDDTGLTILAERALRAFPKPVIAMIEGYCVGGGCQLALACDLRFASAEARFGVTPARFGVVYPFSSTRRLAEIAGPATAKLLLFSAELIGADQALRTGLVDEVCPSGGLLRERVYGLAATMAARSRLTLAAAKRVVDGLADEAEVLAWQREARESGELAEGLQAYREGRSPGFSWDAK</sequence>
<dbReference type="GO" id="GO:0016853">
    <property type="term" value="F:isomerase activity"/>
    <property type="evidence" value="ECO:0007669"/>
    <property type="project" value="UniProtKB-KW"/>
</dbReference>
<reference evidence="4" key="1">
    <citation type="submission" date="2019-05" db="EMBL/GenBank/DDBJ databases">
        <title>Isolation, diversity and antifungal activity of Actinobacteria from wheat.</title>
        <authorList>
            <person name="Yu B."/>
        </authorList>
    </citation>
    <scope>NUCLEOTIDE SEQUENCE [LARGE SCALE GENOMIC DNA]</scope>
    <source>
        <strain evidence="4">NEAU-HEGS1-5</strain>
    </source>
</reference>
<comment type="caution">
    <text evidence="4">The sequence shown here is derived from an EMBL/GenBank/DDBJ whole genome shotgun (WGS) entry which is preliminary data.</text>
</comment>